<evidence type="ECO:0000313" key="3">
    <source>
        <dbReference type="Proteomes" id="UP000660554"/>
    </source>
</evidence>
<keyword evidence="3" id="KW-1185">Reference proteome</keyword>
<protein>
    <submittedName>
        <fullName evidence="2">Uncharacterized protein</fullName>
    </submittedName>
</protein>
<reference evidence="3" key="1">
    <citation type="submission" date="2020-09" db="EMBL/GenBank/DDBJ databases">
        <title>Whole genome shotgun sequence of Streptomyces cinnamonensis NBRC 15873.</title>
        <authorList>
            <person name="Komaki H."/>
            <person name="Tamura T."/>
        </authorList>
    </citation>
    <scope>NUCLEOTIDE SEQUENCE [LARGE SCALE GENOMIC DNA]</scope>
    <source>
        <strain evidence="3">NBRC 15873</strain>
    </source>
</reference>
<dbReference type="Proteomes" id="UP000660554">
    <property type="component" value="Unassembled WGS sequence"/>
</dbReference>
<evidence type="ECO:0000256" key="1">
    <source>
        <dbReference type="SAM" id="SignalP"/>
    </source>
</evidence>
<keyword evidence="1" id="KW-0732">Signal</keyword>
<feature type="chain" id="PRO_5046181737" evidence="1">
    <location>
        <begin position="20"/>
        <end position="118"/>
    </location>
</feature>
<dbReference type="EMBL" id="BNDV01000008">
    <property type="protein sequence ID" value="GHI14903.1"/>
    <property type="molecule type" value="Genomic_DNA"/>
</dbReference>
<comment type="caution">
    <text evidence="2">The sequence shown here is derived from an EMBL/GenBank/DDBJ whole genome shotgun (WGS) entry which is preliminary data.</text>
</comment>
<proteinExistence type="predicted"/>
<sequence>MVGAVAAGLFVLSSGNAWAGTNIISVYTTDSSPGGLGSFVANGDLTQVCDAQADGYAAVAYLRRWDGPLWKTVVANGGSGTCKSESIDIPEGERLTLTICLRKDNKDSFCRTKGGGVA</sequence>
<organism evidence="2 3">
    <name type="scientific">Streptomyces virginiae</name>
    <name type="common">Streptomyces cinnamonensis</name>
    <dbReference type="NCBI Taxonomy" id="1961"/>
    <lineage>
        <taxon>Bacteria</taxon>
        <taxon>Bacillati</taxon>
        <taxon>Actinomycetota</taxon>
        <taxon>Actinomycetes</taxon>
        <taxon>Kitasatosporales</taxon>
        <taxon>Streptomycetaceae</taxon>
        <taxon>Streptomyces</taxon>
    </lineage>
</organism>
<feature type="signal peptide" evidence="1">
    <location>
        <begin position="1"/>
        <end position="19"/>
    </location>
</feature>
<gene>
    <name evidence="2" type="ORF">Scinn_43660</name>
</gene>
<evidence type="ECO:0000313" key="2">
    <source>
        <dbReference type="EMBL" id="GHI14903.1"/>
    </source>
</evidence>
<name>A0ABQ3NQ38_STRVG</name>
<accession>A0ABQ3NQ38</accession>